<dbReference type="InterPro" id="IPR051104">
    <property type="entry name" value="FAD_monoxygenase"/>
</dbReference>
<keyword evidence="5" id="KW-0503">Monooxygenase</keyword>
<dbReference type="SUPFAM" id="SSF51905">
    <property type="entry name" value="FAD/NAD(P)-binding domain"/>
    <property type="match status" value="1"/>
</dbReference>
<keyword evidence="2" id="KW-0274">FAD</keyword>
<evidence type="ECO:0000256" key="3">
    <source>
        <dbReference type="ARBA" id="ARBA00023002"/>
    </source>
</evidence>
<keyword evidence="3" id="KW-0560">Oxidoreductase</keyword>
<dbReference type="Gene3D" id="3.50.50.60">
    <property type="entry name" value="FAD/NAD(P)-binding domain"/>
    <property type="match status" value="1"/>
</dbReference>
<accession>A0A2P8AIV5</accession>
<proteinExistence type="predicted"/>
<name>A0A2P8AIV5_9PEZI</name>
<comment type="caution">
    <text evidence="5">The sequence shown here is derived from an EMBL/GenBank/DDBJ whole genome shotgun (WGS) entry which is preliminary data.</text>
</comment>
<dbReference type="EMBL" id="NHZQ01000003">
    <property type="protein sequence ID" value="PSK60381.1"/>
    <property type="molecule type" value="Genomic_DNA"/>
</dbReference>
<dbReference type="GO" id="GO:0004497">
    <property type="term" value="F:monooxygenase activity"/>
    <property type="evidence" value="ECO:0007669"/>
    <property type="project" value="UniProtKB-KW"/>
</dbReference>
<dbReference type="InterPro" id="IPR002938">
    <property type="entry name" value="FAD-bd"/>
</dbReference>
<evidence type="ECO:0000256" key="1">
    <source>
        <dbReference type="ARBA" id="ARBA00022630"/>
    </source>
</evidence>
<dbReference type="OrthoDB" id="16820at2759"/>
<feature type="domain" description="FAD-binding" evidence="4">
    <location>
        <begin position="8"/>
        <end position="332"/>
    </location>
</feature>
<keyword evidence="1" id="KW-0285">Flavoprotein</keyword>
<dbReference type="AlphaFoldDB" id="A0A2P8AIV5"/>
<dbReference type="GO" id="GO:0071949">
    <property type="term" value="F:FAD binding"/>
    <property type="evidence" value="ECO:0007669"/>
    <property type="project" value="InterPro"/>
</dbReference>
<dbReference type="Pfam" id="PF01494">
    <property type="entry name" value="FAD_binding_3"/>
    <property type="match status" value="1"/>
</dbReference>
<reference evidence="5 6" key="1">
    <citation type="submission" date="2017-05" db="EMBL/GenBank/DDBJ databases">
        <title>Draft genome sequence of Elsinoe australis.</title>
        <authorList>
            <person name="Cheng Q."/>
        </authorList>
    </citation>
    <scope>NUCLEOTIDE SEQUENCE [LARGE SCALE GENOMIC DNA]</scope>
    <source>
        <strain evidence="5 6">NL1</strain>
    </source>
</reference>
<dbReference type="GO" id="GO:0044550">
    <property type="term" value="P:secondary metabolite biosynthetic process"/>
    <property type="evidence" value="ECO:0007669"/>
    <property type="project" value="TreeGrafter"/>
</dbReference>
<keyword evidence="6" id="KW-1185">Reference proteome</keyword>
<protein>
    <submittedName>
        <fullName evidence="5">Kynurenine 3-monooxygenase</fullName>
    </submittedName>
</protein>
<dbReference type="PANTHER" id="PTHR46720">
    <property type="entry name" value="HYDROXYLASE, PUTATIVE (AFU_ORTHOLOGUE AFUA_3G01460)-RELATED"/>
    <property type="match status" value="1"/>
</dbReference>
<dbReference type="Proteomes" id="UP000243723">
    <property type="component" value="Unassembled WGS sequence"/>
</dbReference>
<evidence type="ECO:0000313" key="5">
    <source>
        <dbReference type="EMBL" id="PSK60381.1"/>
    </source>
</evidence>
<evidence type="ECO:0000256" key="2">
    <source>
        <dbReference type="ARBA" id="ARBA00022827"/>
    </source>
</evidence>
<evidence type="ECO:0000259" key="4">
    <source>
        <dbReference type="Pfam" id="PF01494"/>
    </source>
</evidence>
<dbReference type="STRING" id="40998.A0A2P8AIV5"/>
<evidence type="ECO:0000313" key="6">
    <source>
        <dbReference type="Proteomes" id="UP000243723"/>
    </source>
</evidence>
<dbReference type="PRINTS" id="PR00420">
    <property type="entry name" value="RNGMNOXGNASE"/>
</dbReference>
<sequence length="494" mass="53318">MSASDKKIKVAIVGGGIGGLCLAAGLVKQAHLDVYVYESVPAYKDIGAGLALHMNAIKAMDLIGPHVKKAYFDKALTMAQEADEEMSTQVMLASGPNTGAVVAELGKAKGRKTVARSDLLAGLMELVPSHRLLFNKRLETISERDDDTIDLTFKDGTTAHADCMIGCDGVHSVTRSNLLGADHPATSPKNHDGWQIYRTMIPASEAKKHIDEKWTRTVPIMCGPKGHINCMPLHHGKDISAGVAVRGALKPGQTDTPPLNLSDFSSYTPDAQAIVRMISRDTSFSWSITDHDHAPYYSRRRICIMGDAAHCSFPFAGQGAAQSIEDAAVLVALFKQLAPSSPAPAIPPPFDSIASASLHIPHMLQAYDDLRRPRSQKVVEIARDFGRLYGFALEGFGDDPVKMKGFFGKMAAFTNNADLVGQNEGAVKLFWELVRMERGGWGVRRDSDSMREVESRAGLNREDEAVVLGGKDGGDKEKVKDGVQEILRSAAVAA</sequence>
<dbReference type="PANTHER" id="PTHR46720:SF3">
    <property type="entry name" value="FAD-BINDING DOMAIN-CONTAINING PROTEIN-RELATED"/>
    <property type="match status" value="1"/>
</dbReference>
<gene>
    <name evidence="5" type="ORF">B9Z65_531</name>
</gene>
<organism evidence="5 6">
    <name type="scientific">Elsinoe australis</name>
    <dbReference type="NCBI Taxonomy" id="40998"/>
    <lineage>
        <taxon>Eukaryota</taxon>
        <taxon>Fungi</taxon>
        <taxon>Dikarya</taxon>
        <taxon>Ascomycota</taxon>
        <taxon>Pezizomycotina</taxon>
        <taxon>Dothideomycetes</taxon>
        <taxon>Dothideomycetidae</taxon>
        <taxon>Myriangiales</taxon>
        <taxon>Elsinoaceae</taxon>
        <taxon>Elsinoe</taxon>
    </lineage>
</organism>
<dbReference type="InterPro" id="IPR036188">
    <property type="entry name" value="FAD/NAD-bd_sf"/>
</dbReference>